<accession>A0A9R1CVD4</accession>
<dbReference type="EMBL" id="BPUB01000001">
    <property type="protein sequence ID" value="GJG58116.1"/>
    <property type="molecule type" value="Genomic_DNA"/>
</dbReference>
<dbReference type="AlphaFoldDB" id="A0A9R1CVD4"/>
<proteinExistence type="predicted"/>
<gene>
    <name evidence="1" type="ORF">PRLR5076_09670</name>
</gene>
<evidence type="ECO:0000313" key="1">
    <source>
        <dbReference type="EMBL" id="GJG58116.1"/>
    </source>
</evidence>
<dbReference type="RefSeq" id="WP_223927237.1">
    <property type="nucleotide sequence ID" value="NZ_BPTU01000003.1"/>
</dbReference>
<dbReference type="GeneID" id="72469020"/>
<dbReference type="Proteomes" id="UP000825483">
    <property type="component" value="Unassembled WGS sequence"/>
</dbReference>
<sequence>MKHPRLKDGKRLQTNEPYSINELPDDLLVSIGGYLIHLLYIGRKDISGSDWGDAFADAIDGIHLDSPVGIADVVLGKMAWSMKTVKNANPFKAERVRLISGRCSPDYSYGITDPHKDIQKTGTAVLGIWNERINIAQDNYNPLRTSVLIRSNDLLSYCIYEEENHRYATNEYHWEVNPNGNLIGKSIETGETCFTWQPHGSQFTIHSAVPKNAVKFRIKRPPLLTKDDILDTIHFDKDWVDIIRER</sequence>
<organism evidence="1 2">
    <name type="scientific">Prevotella lacticifex</name>
    <dbReference type="NCBI Taxonomy" id="2854755"/>
    <lineage>
        <taxon>Bacteria</taxon>
        <taxon>Pseudomonadati</taxon>
        <taxon>Bacteroidota</taxon>
        <taxon>Bacteroidia</taxon>
        <taxon>Bacteroidales</taxon>
        <taxon>Prevotellaceae</taxon>
        <taxon>Prevotella</taxon>
    </lineage>
</organism>
<name>A0A9R1CVD4_9BACT</name>
<keyword evidence="2" id="KW-1185">Reference proteome</keyword>
<protein>
    <submittedName>
        <fullName evidence="1">Uncharacterized protein</fullName>
    </submittedName>
</protein>
<reference evidence="1" key="1">
    <citation type="journal article" date="2022" name="Int. J. Syst. Evol. Microbiol.">
        <title>Prevotella lacticifex sp. nov., isolated from the rumen of cows.</title>
        <authorList>
            <person name="Shinkai T."/>
            <person name="Ikeyama N."/>
            <person name="Kumagai M."/>
            <person name="Ohmori H."/>
            <person name="Sakamoto M."/>
            <person name="Ohkuma M."/>
            <person name="Mitsumori M."/>
        </authorList>
    </citation>
    <scope>NUCLEOTIDE SEQUENCE</scope>
    <source>
        <strain evidence="1">R5076</strain>
    </source>
</reference>
<comment type="caution">
    <text evidence="1">The sequence shown here is derived from an EMBL/GenBank/DDBJ whole genome shotgun (WGS) entry which is preliminary data.</text>
</comment>
<evidence type="ECO:0000313" key="2">
    <source>
        <dbReference type="Proteomes" id="UP000825483"/>
    </source>
</evidence>